<dbReference type="GO" id="GO:0051607">
    <property type="term" value="P:defense response to virus"/>
    <property type="evidence" value="ECO:0007669"/>
    <property type="project" value="UniProtKB-KW"/>
</dbReference>
<keyword evidence="7 13" id="KW-0378">Hydrolase</keyword>
<keyword evidence="9 13" id="KW-0408">Iron</keyword>
<evidence type="ECO:0000256" key="6">
    <source>
        <dbReference type="ARBA" id="ARBA00022723"/>
    </source>
</evidence>
<dbReference type="AlphaFoldDB" id="A0A346PDA1"/>
<name>A0A346PDA1_9EURY</name>
<keyword evidence="5 13" id="KW-0540">Nuclease</keyword>
<evidence type="ECO:0000256" key="12">
    <source>
        <dbReference type="ARBA" id="ARBA00023211"/>
    </source>
</evidence>
<evidence type="ECO:0000256" key="11">
    <source>
        <dbReference type="ARBA" id="ARBA00023118"/>
    </source>
</evidence>
<evidence type="ECO:0000313" key="15">
    <source>
        <dbReference type="EMBL" id="AXR77496.1"/>
    </source>
</evidence>
<dbReference type="RefSeq" id="WP_117363668.1">
    <property type="nucleotide sequence ID" value="NZ_CP024047.1"/>
</dbReference>
<evidence type="ECO:0000256" key="13">
    <source>
        <dbReference type="RuleBase" id="RU365022"/>
    </source>
</evidence>
<dbReference type="Pfam" id="PF01930">
    <property type="entry name" value="Cas_Cas4"/>
    <property type="match status" value="1"/>
</dbReference>
<gene>
    <name evidence="15" type="ORF">AArc1_1155</name>
</gene>
<evidence type="ECO:0000256" key="3">
    <source>
        <dbReference type="ARBA" id="ARBA00012768"/>
    </source>
</evidence>
<comment type="cofactor">
    <cofactor evidence="13">
        <name>Mg(2+)</name>
        <dbReference type="ChEBI" id="CHEBI:18420"/>
    </cofactor>
    <cofactor evidence="13">
        <name>Mn(2+)</name>
        <dbReference type="ChEBI" id="CHEBI:29035"/>
    </cofactor>
    <text evidence="13">Mg(2+) or Mn(2+) required for ssDNA cleavage activity.</text>
</comment>
<sequence length="197" mass="23151">MSEELVNVSDLNQHAYCPRRYWYLHFYDTQGRNYERIEGKTKHENQSERGNWLNELYLESERLGLKGKIDVLDLENGRTVPVERKRAESGDYYKSDEVQLAGYCMLLEDHLDEPVRQGAIYLYETDQRMHVPITEDHRETVREQIDAMQSMTVDSIPPFTDNPKKCEACSAREYCLPEETARLEPKKVRGTGWEGRI</sequence>
<evidence type="ECO:0000256" key="4">
    <source>
        <dbReference type="ARBA" id="ARBA00020049"/>
    </source>
</evidence>
<dbReference type="EMBL" id="CP024047">
    <property type="protein sequence ID" value="AXR77496.1"/>
    <property type="molecule type" value="Genomic_DNA"/>
</dbReference>
<dbReference type="InterPro" id="IPR051827">
    <property type="entry name" value="Cas4_exonuclease"/>
</dbReference>
<keyword evidence="10 13" id="KW-0411">Iron-sulfur</keyword>
<dbReference type="GO" id="GO:0051536">
    <property type="term" value="F:iron-sulfur cluster binding"/>
    <property type="evidence" value="ECO:0007669"/>
    <property type="project" value="UniProtKB-KW"/>
</dbReference>
<comment type="cofactor">
    <cofactor evidence="1">
        <name>[4Fe-4S] cluster</name>
        <dbReference type="ChEBI" id="CHEBI:49883"/>
    </cofactor>
</comment>
<dbReference type="NCBIfam" id="TIGR00372">
    <property type="entry name" value="cas4"/>
    <property type="match status" value="1"/>
</dbReference>
<dbReference type="InterPro" id="IPR011604">
    <property type="entry name" value="PDDEXK-like_dom_sf"/>
</dbReference>
<dbReference type="GO" id="GO:0046872">
    <property type="term" value="F:metal ion binding"/>
    <property type="evidence" value="ECO:0007669"/>
    <property type="project" value="UniProtKB-KW"/>
</dbReference>
<dbReference type="GO" id="GO:0004527">
    <property type="term" value="F:exonuclease activity"/>
    <property type="evidence" value="ECO:0007669"/>
    <property type="project" value="UniProtKB-KW"/>
</dbReference>
<keyword evidence="11 13" id="KW-0051">Antiviral defense</keyword>
<evidence type="ECO:0000256" key="8">
    <source>
        <dbReference type="ARBA" id="ARBA00022839"/>
    </source>
</evidence>
<evidence type="ECO:0000256" key="9">
    <source>
        <dbReference type="ARBA" id="ARBA00023004"/>
    </source>
</evidence>
<dbReference type="EC" id="3.1.12.1" evidence="3 13"/>
<protein>
    <recommendedName>
        <fullName evidence="4 13">CRISPR-associated exonuclease Cas4</fullName>
        <ecNumber evidence="3 13">3.1.12.1</ecNumber>
    </recommendedName>
</protein>
<comment type="cofactor">
    <cofactor evidence="13">
        <name>iron-sulfur cluster</name>
        <dbReference type="ChEBI" id="CHEBI:30408"/>
    </cofactor>
</comment>
<dbReference type="GeneID" id="37637966"/>
<dbReference type="InterPro" id="IPR022765">
    <property type="entry name" value="Dna2/Cas4_DUF83"/>
</dbReference>
<dbReference type="PANTHER" id="PTHR36531:SF6">
    <property type="entry name" value="DNA REPLICATION ATP-DEPENDENT HELICASE_NUCLEASE DNA2"/>
    <property type="match status" value="1"/>
</dbReference>
<feature type="domain" description="DUF83" evidence="14">
    <location>
        <begin position="8"/>
        <end position="176"/>
    </location>
</feature>
<dbReference type="Proteomes" id="UP000258707">
    <property type="component" value="Chromosome"/>
</dbReference>
<reference evidence="16" key="1">
    <citation type="submission" date="2017-10" db="EMBL/GenBank/DDBJ databases">
        <title>Phenotypic and genomic properties of facultatively anaerobic sulfur-reducing natronoarchaea from hypersaline soda lakes.</title>
        <authorList>
            <person name="Sorokin D.Y."/>
            <person name="Kublanov I.V."/>
            <person name="Roman P."/>
            <person name="Sinninghe Damste J.S."/>
            <person name="Golyshin P.N."/>
            <person name="Rojo D."/>
            <person name="Ciordia S."/>
            <person name="Mena Md.C."/>
            <person name="Ferrer M."/>
            <person name="Messina E."/>
            <person name="Smedile F."/>
            <person name="La Spada G."/>
            <person name="La Cono V."/>
            <person name="Yakimov M.M."/>
        </authorList>
    </citation>
    <scope>NUCLEOTIDE SEQUENCE [LARGE SCALE GENOMIC DNA]</scope>
    <source>
        <strain evidence="16">AArc1</strain>
    </source>
</reference>
<dbReference type="KEGG" id="nan:AArc1_1155"/>
<comment type="similarity">
    <text evidence="2 13">Belongs to the CRISPR-associated exonuclease Cas4 family.</text>
</comment>
<evidence type="ECO:0000313" key="16">
    <source>
        <dbReference type="Proteomes" id="UP000258707"/>
    </source>
</evidence>
<organism evidence="15 16">
    <name type="scientific">Natrarchaeobaculum sulfurireducens</name>
    <dbReference type="NCBI Taxonomy" id="2044521"/>
    <lineage>
        <taxon>Archaea</taxon>
        <taxon>Methanobacteriati</taxon>
        <taxon>Methanobacteriota</taxon>
        <taxon>Stenosarchaea group</taxon>
        <taxon>Halobacteria</taxon>
        <taxon>Halobacteriales</taxon>
        <taxon>Natrialbaceae</taxon>
        <taxon>Natrarchaeobaculum</taxon>
    </lineage>
</organism>
<evidence type="ECO:0000256" key="1">
    <source>
        <dbReference type="ARBA" id="ARBA00001966"/>
    </source>
</evidence>
<keyword evidence="8 13" id="KW-0269">Exonuclease</keyword>
<evidence type="ECO:0000256" key="5">
    <source>
        <dbReference type="ARBA" id="ARBA00022722"/>
    </source>
</evidence>
<dbReference type="InterPro" id="IPR013343">
    <property type="entry name" value="CRISPR-assoc_prot_Cas4"/>
</dbReference>
<evidence type="ECO:0000256" key="10">
    <source>
        <dbReference type="ARBA" id="ARBA00023014"/>
    </source>
</evidence>
<dbReference type="PANTHER" id="PTHR36531">
    <property type="entry name" value="CRISPR-ASSOCIATED EXONUCLEASE CAS4"/>
    <property type="match status" value="1"/>
</dbReference>
<keyword evidence="12 13" id="KW-0464">Manganese</keyword>
<comment type="function">
    <text evidence="13">CRISPR (clustered regularly interspaced short palindromic repeat) is an adaptive immune system that provides protection against mobile genetic elements (viruses, transposable elements and conjugative plasmids). CRISPR clusters contain sequences complementary to antecedent mobile elements and target invading nucleic acids. CRISPR clusters are transcribed and processed into CRISPR RNA (crRNA).</text>
</comment>
<keyword evidence="6 13" id="KW-0479">Metal-binding</keyword>
<evidence type="ECO:0000256" key="2">
    <source>
        <dbReference type="ARBA" id="ARBA00009189"/>
    </source>
</evidence>
<evidence type="ECO:0000259" key="14">
    <source>
        <dbReference type="Pfam" id="PF01930"/>
    </source>
</evidence>
<accession>A0A346PDA1</accession>
<proteinExistence type="inferred from homology"/>
<evidence type="ECO:0000256" key="7">
    <source>
        <dbReference type="ARBA" id="ARBA00022801"/>
    </source>
</evidence>
<dbReference type="Gene3D" id="3.90.320.10">
    <property type="match status" value="1"/>
</dbReference>